<dbReference type="InParanoid" id="A0A540V9Y7"/>
<gene>
    <name evidence="6" type="ORF">FKZ61_20705</name>
</gene>
<keyword evidence="4" id="KW-0408">Iron</keyword>
<evidence type="ECO:0000256" key="1">
    <source>
        <dbReference type="ARBA" id="ARBA00022485"/>
    </source>
</evidence>
<dbReference type="GO" id="GO:0005886">
    <property type="term" value="C:plasma membrane"/>
    <property type="evidence" value="ECO:0007669"/>
    <property type="project" value="TreeGrafter"/>
</dbReference>
<evidence type="ECO:0000256" key="2">
    <source>
        <dbReference type="ARBA" id="ARBA00022723"/>
    </source>
</evidence>
<dbReference type="Proteomes" id="UP000317371">
    <property type="component" value="Unassembled WGS sequence"/>
</dbReference>
<evidence type="ECO:0000256" key="3">
    <source>
        <dbReference type="ARBA" id="ARBA00023002"/>
    </source>
</evidence>
<dbReference type="PANTHER" id="PTHR43255:SF1">
    <property type="entry name" value="IRON-SULFUR-BINDING OXIDOREDUCTASE FADF-RELATED"/>
    <property type="match status" value="1"/>
</dbReference>
<proteinExistence type="predicted"/>
<reference evidence="6 7" key="1">
    <citation type="submission" date="2019-06" db="EMBL/GenBank/DDBJ databases">
        <title>Genome sequence of Litorilinea aerophila BAA-2444.</title>
        <authorList>
            <person name="Maclea K.S."/>
            <person name="Maurais E.G."/>
            <person name="Iannazzi L.C."/>
        </authorList>
    </citation>
    <scope>NUCLEOTIDE SEQUENCE [LARGE SCALE GENOMIC DNA]</scope>
    <source>
        <strain evidence="6 7">ATCC BAA-2444</strain>
    </source>
</reference>
<dbReference type="GO" id="GO:0016491">
    <property type="term" value="F:oxidoreductase activity"/>
    <property type="evidence" value="ECO:0007669"/>
    <property type="project" value="UniProtKB-KW"/>
</dbReference>
<dbReference type="RefSeq" id="WP_141612076.1">
    <property type="nucleotide sequence ID" value="NZ_VIGC02000037.1"/>
</dbReference>
<protein>
    <submittedName>
        <fullName evidence="6">(Fe-S)-binding protein</fullName>
    </submittedName>
</protein>
<dbReference type="GO" id="GO:0046872">
    <property type="term" value="F:metal ion binding"/>
    <property type="evidence" value="ECO:0007669"/>
    <property type="project" value="UniProtKB-KW"/>
</dbReference>
<dbReference type="InterPro" id="IPR051460">
    <property type="entry name" value="HdrC_iron-sulfur_subunit"/>
</dbReference>
<dbReference type="OrthoDB" id="9794954at2"/>
<accession>A0A540V9Y7</accession>
<keyword evidence="2" id="KW-0479">Metal-binding</keyword>
<evidence type="ECO:0000256" key="4">
    <source>
        <dbReference type="ARBA" id="ARBA00023004"/>
    </source>
</evidence>
<evidence type="ECO:0000313" key="6">
    <source>
        <dbReference type="EMBL" id="TQE93568.1"/>
    </source>
</evidence>
<evidence type="ECO:0000256" key="5">
    <source>
        <dbReference type="ARBA" id="ARBA00023014"/>
    </source>
</evidence>
<comment type="caution">
    <text evidence="6">The sequence shown here is derived from an EMBL/GenBank/DDBJ whole genome shotgun (WGS) entry which is preliminary data.</text>
</comment>
<sequence length="326" mass="35958">MIASERRGLLDWNVESVDKLYACADCGVCRAHCLTDQPLPDAIVAARNLVVQAGLAPPQVYELAECLRTWGTPWGAPLSEPAQAQGNVALFVGDEAYHRWPQAIDAARQLLDAIHLAPVPIGVGRNSGLVASSLGLRDVAQDLARATLQELSQVGAQELLALTPGDFYAFTQLYRERLDLPLPAEIAVIDVVTLLAERLTAGELTFRPFTLDAPWAYMDPPHAVRVDPRRHEAPRQLLAAILDSPPRELFWRRERAHPVGSLALSWTHPHVAEHLTRARLEDARRAGIRYLFSEDPGALAVLAPHAQSYGVEIRGLYEFLADRLHL</sequence>
<dbReference type="PANTHER" id="PTHR43255">
    <property type="entry name" value="IRON-SULFUR-BINDING OXIDOREDUCTASE FADF-RELATED-RELATED"/>
    <property type="match status" value="1"/>
</dbReference>
<name>A0A540V9Y7_9CHLR</name>
<dbReference type="GO" id="GO:0051539">
    <property type="term" value="F:4 iron, 4 sulfur cluster binding"/>
    <property type="evidence" value="ECO:0007669"/>
    <property type="project" value="UniProtKB-KW"/>
</dbReference>
<organism evidence="6 7">
    <name type="scientific">Litorilinea aerophila</name>
    <dbReference type="NCBI Taxonomy" id="1204385"/>
    <lineage>
        <taxon>Bacteria</taxon>
        <taxon>Bacillati</taxon>
        <taxon>Chloroflexota</taxon>
        <taxon>Caldilineae</taxon>
        <taxon>Caldilineales</taxon>
        <taxon>Caldilineaceae</taxon>
        <taxon>Litorilinea</taxon>
    </lineage>
</organism>
<dbReference type="AlphaFoldDB" id="A0A540V9Y7"/>
<keyword evidence="7" id="KW-1185">Reference proteome</keyword>
<keyword evidence="5" id="KW-0411">Iron-sulfur</keyword>
<dbReference type="EMBL" id="VIGC01000037">
    <property type="protein sequence ID" value="TQE93568.1"/>
    <property type="molecule type" value="Genomic_DNA"/>
</dbReference>
<evidence type="ECO:0000313" key="7">
    <source>
        <dbReference type="Proteomes" id="UP000317371"/>
    </source>
</evidence>
<keyword evidence="3" id="KW-0560">Oxidoreductase</keyword>
<keyword evidence="1" id="KW-0004">4Fe-4S</keyword>